<dbReference type="OrthoDB" id="7620567at2"/>
<dbReference type="Proteomes" id="UP000027190">
    <property type="component" value="Unassembled WGS sequence"/>
</dbReference>
<protein>
    <submittedName>
        <fullName evidence="2">Uncharacterized protein</fullName>
    </submittedName>
</protein>
<sequence>MLHPSTKRLIDKLNEMTRKQRVAWSEGEDGTITHDTEGYRVVLTPEPHAVLLTDALGKEIESCTPEEFADETDGAGRPYATFVAELYREAHRHARGAEKAINTVLKGLESIDAEPEEAPEPALDPADLVEDPGDDTDAFPEAYPELEGQTDMARAVASMAEEVNGGGRSAEPEAESAPEIEPEPEYEAEEEAETVAAEPETVIASEPEPETQAEPEMIAPSDPESDIEAAEDTPEEVTSDAPDAFEYTPAFATATEPEPASALDETETPLWPEDDNAPVVETAPEPVLSEPEPEAQPEPVPTPTATMASPFGSGYFGSGTGGLSQYTSSTPVATEPETAPEPAPEANETIAPEVEYAADISSAAPEVELPEDPPVTAEMPAAQPEPQRFSLSGMSSGFGLGAAGRAGSAQPEPSAASGAPAMDSPRMVIDGTVDLPDDIDLSEFNAGPDTPAYTDPLTDAESAPFTFSDQADTPPEPSEPSRPEEAAFEVPAETVEPGTSEPEPEEAPPPPKPPTRFNPWN</sequence>
<evidence type="ECO:0000256" key="1">
    <source>
        <dbReference type="SAM" id="MobiDB-lite"/>
    </source>
</evidence>
<feature type="compositionally biased region" description="Low complexity" evidence="1">
    <location>
        <begin position="194"/>
        <end position="204"/>
    </location>
</feature>
<dbReference type="AlphaFoldDB" id="A0A062UCD2"/>
<reference evidence="2 3" key="1">
    <citation type="journal article" date="2014" name="Antonie Van Leeuwenhoek">
        <title>Hyphomonas beringensis sp. nov. and Hyphomonas chukchiensis sp. nov., isolated from surface seawater of the Bering Sea and Chukchi Sea.</title>
        <authorList>
            <person name="Li C."/>
            <person name="Lai Q."/>
            <person name="Li G."/>
            <person name="Dong C."/>
            <person name="Wang J."/>
            <person name="Liao Y."/>
            <person name="Shao Z."/>
        </authorList>
    </citation>
    <scope>NUCLEOTIDE SEQUENCE [LARGE SCALE GENOMIC DNA]</scope>
    <source>
        <strain evidence="2 3">BH-BN04-4</strain>
    </source>
</reference>
<evidence type="ECO:0000313" key="2">
    <source>
        <dbReference type="EMBL" id="KCZ58740.1"/>
    </source>
</evidence>
<feature type="compositionally biased region" description="Acidic residues" evidence="1">
    <location>
        <begin position="223"/>
        <end position="238"/>
    </location>
</feature>
<accession>A0A062UCD2</accession>
<dbReference type="RefSeq" id="WP_034738659.1">
    <property type="nucleotide sequence ID" value="NZ_AWFG01000019.1"/>
</dbReference>
<name>A0A062UCD2_9PROT</name>
<dbReference type="PATRIC" id="fig|1280947.3.peg.1498"/>
<feature type="compositionally biased region" description="Pro residues" evidence="1">
    <location>
        <begin position="507"/>
        <end position="521"/>
    </location>
</feature>
<dbReference type="STRING" id="1280947.HY30_03120"/>
<gene>
    <name evidence="2" type="ORF">HY30_03120</name>
</gene>
<feature type="compositionally biased region" description="Acidic residues" evidence="1">
    <location>
        <begin position="264"/>
        <end position="276"/>
    </location>
</feature>
<feature type="region of interest" description="Disordered" evidence="1">
    <location>
        <begin position="114"/>
        <end position="521"/>
    </location>
</feature>
<dbReference type="EMBL" id="AWFG01000019">
    <property type="protein sequence ID" value="KCZ58740.1"/>
    <property type="molecule type" value="Genomic_DNA"/>
</dbReference>
<organism evidence="2 3">
    <name type="scientific">Hyphomonas chukchiensis</name>
    <dbReference type="NCBI Taxonomy" id="1280947"/>
    <lineage>
        <taxon>Bacteria</taxon>
        <taxon>Pseudomonadati</taxon>
        <taxon>Pseudomonadota</taxon>
        <taxon>Alphaproteobacteria</taxon>
        <taxon>Hyphomonadales</taxon>
        <taxon>Hyphomonadaceae</taxon>
        <taxon>Hyphomonas</taxon>
    </lineage>
</organism>
<comment type="caution">
    <text evidence="2">The sequence shown here is derived from an EMBL/GenBank/DDBJ whole genome shotgun (WGS) entry which is preliminary data.</text>
</comment>
<feature type="compositionally biased region" description="Acidic residues" evidence="1">
    <location>
        <begin position="127"/>
        <end position="138"/>
    </location>
</feature>
<feature type="compositionally biased region" description="Acidic residues" evidence="1">
    <location>
        <begin position="172"/>
        <end position="193"/>
    </location>
</feature>
<keyword evidence="3" id="KW-1185">Reference proteome</keyword>
<feature type="compositionally biased region" description="Low complexity" evidence="1">
    <location>
        <begin position="344"/>
        <end position="353"/>
    </location>
</feature>
<feature type="compositionally biased region" description="Low complexity" evidence="1">
    <location>
        <begin position="303"/>
        <end position="313"/>
    </location>
</feature>
<feature type="compositionally biased region" description="Low complexity" evidence="1">
    <location>
        <begin position="244"/>
        <end position="262"/>
    </location>
</feature>
<evidence type="ECO:0000313" key="3">
    <source>
        <dbReference type="Proteomes" id="UP000027190"/>
    </source>
</evidence>
<dbReference type="eggNOG" id="ENOG5030IFW">
    <property type="taxonomic scope" value="Bacteria"/>
</dbReference>
<proteinExistence type="predicted"/>